<sequence length="379" mass="42084">MSTDWWEVAAAPLRAAGEAKEADGLHVTLRRLCEESAALLWSALEEELSRDGGGRIWREKIFDATFWGRIVGAFELNAIGVRVKNPLRRLLAGEDAESREFRERRRAEILACAVRAGLLHGGEEGSEEDSEEGGEESNEEDVEEDSEEDGEEGSVVDGEEDGGGCEGDHAHSEPTPEDILEMFPSHLQNAQISSLLSSLRRDPRPHVPDDLDLLFPPLDGMALFATACKMNHDCDPNVMVRYVVLESGDFYGKEDDGGVVLEAVAIREVAEGEELCISYIDEGPGEDDSDDEDEDDDENDRHSSSQGMPLGERRAHLFHYGFYCNCRRCKEEEGKEESGHNDKCPCPPLIRWSLRQGHDDEDCCKENDCESPFHCTPAG</sequence>
<proteinExistence type="predicted"/>
<accession>A0A7S1BVC9</accession>
<evidence type="ECO:0000259" key="2">
    <source>
        <dbReference type="Pfam" id="PF00856"/>
    </source>
</evidence>
<feature type="compositionally biased region" description="Acidic residues" evidence="1">
    <location>
        <begin position="283"/>
        <end position="298"/>
    </location>
</feature>
<protein>
    <recommendedName>
        <fullName evidence="2">SET domain-containing protein</fullName>
    </recommendedName>
</protein>
<dbReference type="InterPro" id="IPR001214">
    <property type="entry name" value="SET_dom"/>
</dbReference>
<feature type="domain" description="SET" evidence="2">
    <location>
        <begin position="228"/>
        <end position="279"/>
    </location>
</feature>
<gene>
    <name evidence="3" type="ORF">CHYS00102_LOCUS26347</name>
</gene>
<dbReference type="Gene3D" id="2.170.270.10">
    <property type="entry name" value="SET domain"/>
    <property type="match status" value="1"/>
</dbReference>
<dbReference type="EMBL" id="HBFR01036094">
    <property type="protein sequence ID" value="CAD8899131.1"/>
    <property type="molecule type" value="Transcribed_RNA"/>
</dbReference>
<dbReference type="GO" id="GO:0008168">
    <property type="term" value="F:methyltransferase activity"/>
    <property type="evidence" value="ECO:0007669"/>
    <property type="project" value="InterPro"/>
</dbReference>
<reference evidence="3" key="1">
    <citation type="submission" date="2021-01" db="EMBL/GenBank/DDBJ databases">
        <authorList>
            <person name="Corre E."/>
            <person name="Pelletier E."/>
            <person name="Niang G."/>
            <person name="Scheremetjew M."/>
            <person name="Finn R."/>
            <person name="Kale V."/>
            <person name="Holt S."/>
            <person name="Cochrane G."/>
            <person name="Meng A."/>
            <person name="Brown T."/>
            <person name="Cohen L."/>
        </authorList>
    </citation>
    <scope>NUCLEOTIDE SEQUENCE</scope>
    <source>
        <strain evidence="3">308</strain>
    </source>
</reference>
<feature type="region of interest" description="Disordered" evidence="1">
    <location>
        <begin position="120"/>
        <end position="176"/>
    </location>
</feature>
<feature type="compositionally biased region" description="Acidic residues" evidence="1">
    <location>
        <begin position="124"/>
        <end position="163"/>
    </location>
</feature>
<dbReference type="Pfam" id="PF00856">
    <property type="entry name" value="SET"/>
    <property type="match status" value="1"/>
</dbReference>
<organism evidence="3">
    <name type="scientific">Corethron hystrix</name>
    <dbReference type="NCBI Taxonomy" id="216773"/>
    <lineage>
        <taxon>Eukaryota</taxon>
        <taxon>Sar</taxon>
        <taxon>Stramenopiles</taxon>
        <taxon>Ochrophyta</taxon>
        <taxon>Bacillariophyta</taxon>
        <taxon>Coscinodiscophyceae</taxon>
        <taxon>Corethrophycidae</taxon>
        <taxon>Corethrales</taxon>
        <taxon>Corethraceae</taxon>
        <taxon>Corethron</taxon>
    </lineage>
</organism>
<feature type="region of interest" description="Disordered" evidence="1">
    <location>
        <begin position="279"/>
        <end position="309"/>
    </location>
</feature>
<dbReference type="AlphaFoldDB" id="A0A7S1BVC9"/>
<dbReference type="PANTHER" id="PTHR47436:SF1">
    <property type="entry name" value="SET DOMAIN-CONTAINING PROTEIN"/>
    <property type="match status" value="1"/>
</dbReference>
<evidence type="ECO:0000313" key="3">
    <source>
        <dbReference type="EMBL" id="CAD8899131.1"/>
    </source>
</evidence>
<dbReference type="PANTHER" id="PTHR47436">
    <property type="entry name" value="HISTONE-LYSINE N-METHYLTRANSFERASE ATXR2"/>
    <property type="match status" value="1"/>
</dbReference>
<evidence type="ECO:0000256" key="1">
    <source>
        <dbReference type="SAM" id="MobiDB-lite"/>
    </source>
</evidence>
<dbReference type="CDD" id="cd20071">
    <property type="entry name" value="SET_SMYD"/>
    <property type="match status" value="1"/>
</dbReference>
<name>A0A7S1BVC9_9STRA</name>
<dbReference type="InterPro" id="IPR044237">
    <property type="entry name" value="ATXR2-like"/>
</dbReference>
<dbReference type="SUPFAM" id="SSF82199">
    <property type="entry name" value="SET domain"/>
    <property type="match status" value="1"/>
</dbReference>
<dbReference type="InterPro" id="IPR046341">
    <property type="entry name" value="SET_dom_sf"/>
</dbReference>